<keyword evidence="6" id="KW-0843">Virulence</keyword>
<dbReference type="GO" id="GO:0016020">
    <property type="term" value="C:membrane"/>
    <property type="evidence" value="ECO:0007669"/>
    <property type="project" value="UniProtKB-SubCell"/>
</dbReference>
<sequence length="872" mass="88401">MSTTPDITQTGTGLSDVLTGTNETDVIAGNAGDDTITGAAEGDVLIGDYASENLLEGSEGNQGFGDYAATGNWAVTQLDGGHQSMSQTVQTEIGGVYEMSLELASNFAAGVTSIGVEILVNGVVVQTLTSDSGAFSEHLLQITASGTETEITLRSIDGPDSGPPIDTSGPVYTYETEIDIGGTVVTVPAFAEGQANLYQVLNGTLHVFDTESQTYDLAGSSATVNVNSLGFNVENNMLYAIAVGNGTDSLGNAVSRADLVMIDAHGDTYRVGETPYRSWTGDFDDQGNLWSFQSSMDHIAVIDVDSFDADGNPETTVFKLPKELVNLRVYDVAFDAATQTFSGVARPSAEGENATLLRIDISSGSPVFSTYPVTSTVVDGVTLVGAPAMTFGASIYDGDGNLYVGGNSGDHDMNDGTNSSGGIYRVTFDEDSGTASLELLADAPKSSSNDGAADPRALSPFAEVDLESAVLVRDLSLVATTEGELTYDDSLVGEGGQDTIDGGIGDDVGIGGSLGDTIMGGTGNDELHGGAGPSGNSDIVSTYDDDGLRYDQYGNLLPEDDDYLLGGTGDDVMSGSAGHDSLDGGAGNDVLNGGSGWDNLVGGTGNDTLNGGSDTDTLSGGSGEDVLTGGSGNDVLFGGNDADDLAGGSGDDSLDGGGGADALSGGSGHDELSGDDGEDALDGGSGNDTLDGDAGNDQLKGGSGNDVLSGGADQDDLNGGTGNDVLSGGSENDTLKGGSGSDALNGGDGNDYMNGASGNDTLDGGEGRDRLYLGSGDDVATGGLGADRFVFRSSDLDGGSNAITDFSFDERDWLDLRQLSLDDSEPDLSAWFSDATNQQSNGIALNLSGTTVLFEGLSGNDDLAALYDAILF</sequence>
<feature type="region of interest" description="Disordered" evidence="8">
    <location>
        <begin position="597"/>
        <end position="763"/>
    </location>
</feature>
<dbReference type="Gene3D" id="2.150.10.10">
    <property type="entry name" value="Serralysin-like metalloprotease, C-terminal"/>
    <property type="match status" value="5"/>
</dbReference>
<dbReference type="InterPro" id="IPR003995">
    <property type="entry name" value="RTX_toxin_determinant-A"/>
</dbReference>
<dbReference type="EMBL" id="SMGR01000001">
    <property type="protein sequence ID" value="TCL09885.1"/>
    <property type="molecule type" value="Genomic_DNA"/>
</dbReference>
<evidence type="ECO:0000256" key="5">
    <source>
        <dbReference type="ARBA" id="ARBA00022737"/>
    </source>
</evidence>
<dbReference type="PRINTS" id="PR01488">
    <property type="entry name" value="RTXTOXINA"/>
</dbReference>
<organism evidence="9 10">
    <name type="scientific">Shimia isoporae</name>
    <dbReference type="NCBI Taxonomy" id="647720"/>
    <lineage>
        <taxon>Bacteria</taxon>
        <taxon>Pseudomonadati</taxon>
        <taxon>Pseudomonadota</taxon>
        <taxon>Alphaproteobacteria</taxon>
        <taxon>Rhodobacterales</taxon>
        <taxon>Roseobacteraceae</taxon>
    </lineage>
</organism>
<evidence type="ECO:0000313" key="10">
    <source>
        <dbReference type="Proteomes" id="UP000295673"/>
    </source>
</evidence>
<keyword evidence="3" id="KW-0964">Secreted</keyword>
<evidence type="ECO:0000256" key="6">
    <source>
        <dbReference type="ARBA" id="ARBA00023026"/>
    </source>
</evidence>
<evidence type="ECO:0000256" key="1">
    <source>
        <dbReference type="ARBA" id="ARBA00004370"/>
    </source>
</evidence>
<keyword evidence="4" id="KW-0800">Toxin</keyword>
<dbReference type="GO" id="GO:0005509">
    <property type="term" value="F:calcium ion binding"/>
    <property type="evidence" value="ECO:0007669"/>
    <property type="project" value="InterPro"/>
</dbReference>
<evidence type="ECO:0000256" key="8">
    <source>
        <dbReference type="SAM" id="MobiDB-lite"/>
    </source>
</evidence>
<dbReference type="SUPFAM" id="SSF51120">
    <property type="entry name" value="beta-Roll"/>
    <property type="match status" value="4"/>
</dbReference>
<dbReference type="PROSITE" id="PS00330">
    <property type="entry name" value="HEMOLYSIN_CALCIUM"/>
    <property type="match status" value="6"/>
</dbReference>
<dbReference type="PANTHER" id="PTHR38340:SF1">
    <property type="entry name" value="S-LAYER PROTEIN"/>
    <property type="match status" value="1"/>
</dbReference>
<feature type="compositionally biased region" description="Gly residues" evidence="8">
    <location>
        <begin position="647"/>
        <end position="660"/>
    </location>
</feature>
<dbReference type="RefSeq" id="WP_132859880.1">
    <property type="nucleotide sequence ID" value="NZ_SMGR01000001.1"/>
</dbReference>
<evidence type="ECO:0000313" key="9">
    <source>
        <dbReference type="EMBL" id="TCL09885.1"/>
    </source>
</evidence>
<dbReference type="SUPFAM" id="SSF101898">
    <property type="entry name" value="NHL repeat"/>
    <property type="match status" value="1"/>
</dbReference>
<dbReference type="PANTHER" id="PTHR38340">
    <property type="entry name" value="S-LAYER PROTEIN"/>
    <property type="match status" value="1"/>
</dbReference>
<gene>
    <name evidence="9" type="ORF">BXY66_1950</name>
</gene>
<dbReference type="GO" id="GO:0090729">
    <property type="term" value="F:toxin activity"/>
    <property type="evidence" value="ECO:0007669"/>
    <property type="project" value="UniProtKB-KW"/>
</dbReference>
<keyword evidence="7" id="KW-0472">Membrane</keyword>
<dbReference type="OrthoDB" id="8479154at2"/>
<protein>
    <submittedName>
        <fullName evidence="9">Hemolysin type calcium-binding protein</fullName>
    </submittedName>
</protein>
<dbReference type="InterPro" id="IPR050557">
    <property type="entry name" value="RTX_toxin/Mannuronan_C5-epim"/>
</dbReference>
<comment type="caution">
    <text evidence="9">The sequence shown here is derived from an EMBL/GenBank/DDBJ whole genome shotgun (WGS) entry which is preliminary data.</text>
</comment>
<reference evidence="9 10" key="1">
    <citation type="submission" date="2019-03" db="EMBL/GenBank/DDBJ databases">
        <title>Genomic Encyclopedia of Archaeal and Bacterial Type Strains, Phase II (KMG-II): from individual species to whole genera.</title>
        <authorList>
            <person name="Goeker M."/>
        </authorList>
    </citation>
    <scope>NUCLEOTIDE SEQUENCE [LARGE SCALE GENOMIC DNA]</scope>
    <source>
        <strain evidence="9 10">DSM 26433</strain>
    </source>
</reference>
<evidence type="ECO:0000256" key="7">
    <source>
        <dbReference type="ARBA" id="ARBA00023136"/>
    </source>
</evidence>
<name>A0A4R1NNU8_9RHOB</name>
<dbReference type="GO" id="GO:0005576">
    <property type="term" value="C:extracellular region"/>
    <property type="evidence" value="ECO:0007669"/>
    <property type="project" value="UniProtKB-SubCell"/>
</dbReference>
<dbReference type="InterPro" id="IPR018511">
    <property type="entry name" value="Hemolysin-typ_Ca-bd_CS"/>
</dbReference>
<dbReference type="InterPro" id="IPR011049">
    <property type="entry name" value="Serralysin-like_metalloprot_C"/>
</dbReference>
<comment type="subcellular location">
    <subcellularLocation>
        <location evidence="1">Membrane</location>
    </subcellularLocation>
    <subcellularLocation>
        <location evidence="2">Secreted</location>
    </subcellularLocation>
</comment>
<dbReference type="Proteomes" id="UP000295673">
    <property type="component" value="Unassembled WGS sequence"/>
</dbReference>
<dbReference type="PRINTS" id="PR00313">
    <property type="entry name" value="CABNDNGRPT"/>
</dbReference>
<proteinExistence type="predicted"/>
<evidence type="ECO:0000256" key="3">
    <source>
        <dbReference type="ARBA" id="ARBA00022525"/>
    </source>
</evidence>
<dbReference type="Pfam" id="PF00353">
    <property type="entry name" value="HemolysinCabind"/>
    <property type="match status" value="8"/>
</dbReference>
<dbReference type="InterPro" id="IPR001343">
    <property type="entry name" value="Hemolysn_Ca-bd"/>
</dbReference>
<dbReference type="AlphaFoldDB" id="A0A4R1NNU8"/>
<evidence type="ECO:0000256" key="4">
    <source>
        <dbReference type="ARBA" id="ARBA00022656"/>
    </source>
</evidence>
<keyword evidence="10" id="KW-1185">Reference proteome</keyword>
<accession>A0A4R1NNU8</accession>
<keyword evidence="5" id="KW-0677">Repeat</keyword>
<evidence type="ECO:0000256" key="2">
    <source>
        <dbReference type="ARBA" id="ARBA00004613"/>
    </source>
</evidence>